<feature type="transmembrane region" description="Helical" evidence="1">
    <location>
        <begin position="59"/>
        <end position="79"/>
    </location>
</feature>
<feature type="transmembrane region" description="Helical" evidence="1">
    <location>
        <begin position="178"/>
        <end position="200"/>
    </location>
</feature>
<reference evidence="2 3" key="2">
    <citation type="journal article" date="2015" name="Genome Announc.">
        <title>Complete Genome Sequences of Mandrillus leucophaeus and Papio ursinus Cytomegaloviruses.</title>
        <authorList>
            <person name="Blewett E.L."/>
            <person name="Sherrod C.J."/>
            <person name="Texier J.R."/>
            <person name="Conrad T.M."/>
            <person name="Dittmer D.P."/>
        </authorList>
    </citation>
    <scope>NUCLEOTIDE SEQUENCE [LARGE SCALE GENOMIC DNA]</scope>
    <source>
        <strain evidence="2">OCOM6-2</strain>
    </source>
</reference>
<dbReference type="Proteomes" id="UP000114976">
    <property type="component" value="Segment"/>
</dbReference>
<feature type="transmembrane region" description="Helical" evidence="1">
    <location>
        <begin position="20"/>
        <end position="47"/>
    </location>
</feature>
<gene>
    <name evidence="2" type="primary">US19</name>
</gene>
<accession>A0A0G2UGF9</accession>
<evidence type="ECO:0000256" key="1">
    <source>
        <dbReference type="SAM" id="Phobius"/>
    </source>
</evidence>
<keyword evidence="1" id="KW-0812">Transmembrane</keyword>
<feature type="transmembrane region" description="Helical" evidence="1">
    <location>
        <begin position="220"/>
        <end position="238"/>
    </location>
</feature>
<evidence type="ECO:0000313" key="2">
    <source>
        <dbReference type="EMBL" id="AKI29723.1"/>
    </source>
</evidence>
<protein>
    <submittedName>
        <fullName evidence="2">Membrane protein US19</fullName>
    </submittedName>
</protein>
<name>A0A0G2UGF9_9BETA</name>
<keyword evidence="1" id="KW-1133">Transmembrane helix</keyword>
<feature type="transmembrane region" description="Helical" evidence="1">
    <location>
        <begin position="85"/>
        <end position="104"/>
    </location>
</feature>
<dbReference type="RefSeq" id="YP_010790329.1">
    <property type="nucleotide sequence ID" value="NC_075417.1"/>
</dbReference>
<reference evidence="2 3" key="1">
    <citation type="journal article" date="2003" name="Arch. Virol.">
        <title>Isolation of cytomegalovirus and foamy virus from the drill monkey (Mandrillus leucophaeus) and prevalence of antibodies to these viruses amongst wild-born and captive-bred individuals.</title>
        <authorList>
            <person name="Blewett E.L."/>
            <person name="Lewis J."/>
            <person name="Gadsby E.L."/>
            <person name="Neubauer S.R."/>
            <person name="Eberle R."/>
        </authorList>
    </citation>
    <scope>NUCLEOTIDE SEQUENCE [LARGE SCALE GENOMIC DNA]</scope>
    <source>
        <strain evidence="2">OCOM6-2</strain>
    </source>
</reference>
<sequence>MTKLSDRPFDGDVLAFGSRVLFYLKVFATLVFQVTATVISCIINWILCPGFLNTYCSHIPRFSALWLFVPIASLFTLHLWGKHKWTRHLAFSVVYIIPNTIALYMMTACRPLDKLLLAAIIPLAFFTGGVGLVFLVRFQPASGVYGLHRWLFPTMLTGSALVLVILTVVPVSDATWNGCYLALMLILVAGLWLHDLASIIHHDCFETALPLTVRIHVENLVLYIIGLMIFDPVFWQFADMSDTSFKFTLTKWWLEPVVSHT</sequence>
<keyword evidence="1" id="KW-0472">Membrane</keyword>
<feature type="transmembrane region" description="Helical" evidence="1">
    <location>
        <begin position="116"/>
        <end position="138"/>
    </location>
</feature>
<keyword evidence="3" id="KW-1185">Reference proteome</keyword>
<dbReference type="KEGG" id="vg:80527688"/>
<dbReference type="EMBL" id="KR297253">
    <property type="protein sequence ID" value="AKI29723.1"/>
    <property type="molecule type" value="Genomic_DNA"/>
</dbReference>
<organism evidence="2 3">
    <name type="scientific">Mandrillus leucophaeus cytomegalovirus</name>
    <dbReference type="NCBI Taxonomy" id="1654930"/>
    <lineage>
        <taxon>Viruses</taxon>
        <taxon>Duplodnaviria</taxon>
        <taxon>Heunggongvirae</taxon>
        <taxon>Peploviricota</taxon>
        <taxon>Herviviricetes</taxon>
        <taxon>Herpesvirales</taxon>
        <taxon>Orthoherpesviridae</taxon>
        <taxon>Betaherpesvirinae</taxon>
        <taxon>Cytomegalovirus</taxon>
        <taxon>Cytomegalovirus mandrillinebeta1</taxon>
        <taxon>Mandrilline betaherpesvirus 1</taxon>
    </lineage>
</organism>
<evidence type="ECO:0000313" key="3">
    <source>
        <dbReference type="Proteomes" id="UP000114976"/>
    </source>
</evidence>
<proteinExistence type="predicted"/>
<feature type="transmembrane region" description="Helical" evidence="1">
    <location>
        <begin position="150"/>
        <end position="171"/>
    </location>
</feature>
<dbReference type="GeneID" id="80527688"/>